<dbReference type="PROSITE" id="PS50995">
    <property type="entry name" value="HTH_MARR_2"/>
    <property type="match status" value="1"/>
</dbReference>
<evidence type="ECO:0000256" key="2">
    <source>
        <dbReference type="ARBA" id="ARBA00023125"/>
    </source>
</evidence>
<evidence type="ECO:0000313" key="5">
    <source>
        <dbReference type="EMBL" id="BCJ98703.1"/>
    </source>
</evidence>
<dbReference type="Gene3D" id="1.10.10.10">
    <property type="entry name" value="Winged helix-like DNA-binding domain superfamily/Winged helix DNA-binding domain"/>
    <property type="match status" value="1"/>
</dbReference>
<keyword evidence="2" id="KW-0238">DNA-binding</keyword>
<dbReference type="SMART" id="SM00347">
    <property type="entry name" value="HTH_MARR"/>
    <property type="match status" value="1"/>
</dbReference>
<gene>
    <name evidence="5" type="ORF">bsdcttw_17440</name>
</gene>
<dbReference type="GO" id="GO:0003700">
    <property type="term" value="F:DNA-binding transcription factor activity"/>
    <property type="evidence" value="ECO:0007669"/>
    <property type="project" value="InterPro"/>
</dbReference>
<sequence>MKTDKKEEPRLINCACRNLRMTTRMVTQYYDKALNDSGIKSTQFALLNDIASKEEGLSINELAEYSMMDQTTVTRNIEILRKNGYVIVQTEEKDSRRKRITLSDEGKEKLKDALPLWKNAQTNLQQSIGDEQYKNFLETLSLLKKINN</sequence>
<dbReference type="EMBL" id="AP023368">
    <property type="protein sequence ID" value="BCJ98703.1"/>
    <property type="molecule type" value="Genomic_DNA"/>
</dbReference>
<evidence type="ECO:0000256" key="3">
    <source>
        <dbReference type="ARBA" id="ARBA00023163"/>
    </source>
</evidence>
<dbReference type="AlphaFoldDB" id="A0A7I8DJS0"/>
<name>A0A7I8DJS0_9FIRM</name>
<evidence type="ECO:0000259" key="4">
    <source>
        <dbReference type="PROSITE" id="PS50995"/>
    </source>
</evidence>
<dbReference type="GO" id="GO:0003677">
    <property type="term" value="F:DNA binding"/>
    <property type="evidence" value="ECO:0007669"/>
    <property type="project" value="UniProtKB-KW"/>
</dbReference>
<dbReference type="Pfam" id="PF12802">
    <property type="entry name" value="MarR_2"/>
    <property type="match status" value="1"/>
</dbReference>
<dbReference type="SUPFAM" id="SSF46785">
    <property type="entry name" value="Winged helix' DNA-binding domain"/>
    <property type="match status" value="1"/>
</dbReference>
<accession>A0A7I8DJS0</accession>
<dbReference type="InterPro" id="IPR036388">
    <property type="entry name" value="WH-like_DNA-bd_sf"/>
</dbReference>
<dbReference type="PANTHER" id="PTHR42756:SF1">
    <property type="entry name" value="TRANSCRIPTIONAL REPRESSOR OF EMRAB OPERON"/>
    <property type="match status" value="1"/>
</dbReference>
<dbReference type="InterPro" id="IPR036390">
    <property type="entry name" value="WH_DNA-bd_sf"/>
</dbReference>
<reference evidence="5 6" key="2">
    <citation type="submission" date="2020-08" db="EMBL/GenBank/DDBJ databases">
        <authorList>
            <person name="Ueki A."/>
            <person name="Tonouchi A."/>
        </authorList>
    </citation>
    <scope>NUCLEOTIDE SEQUENCE [LARGE SCALE GENOMIC DNA]</scope>
    <source>
        <strain evidence="5 6">CTTW</strain>
    </source>
</reference>
<dbReference type="RefSeq" id="WP_185259019.1">
    <property type="nucleotide sequence ID" value="NZ_AP023368.1"/>
</dbReference>
<dbReference type="InterPro" id="IPR000835">
    <property type="entry name" value="HTH_MarR-typ"/>
</dbReference>
<dbReference type="Proteomes" id="UP000515703">
    <property type="component" value="Chromosome"/>
</dbReference>
<keyword evidence="6" id="KW-1185">Reference proteome</keyword>
<evidence type="ECO:0000256" key="1">
    <source>
        <dbReference type="ARBA" id="ARBA00023015"/>
    </source>
</evidence>
<keyword evidence="3" id="KW-0804">Transcription</keyword>
<dbReference type="CDD" id="cd00090">
    <property type="entry name" value="HTH_ARSR"/>
    <property type="match status" value="1"/>
</dbReference>
<dbReference type="KEGG" id="acht:bsdcttw_17440"/>
<feature type="domain" description="HTH marR-type" evidence="4">
    <location>
        <begin position="12"/>
        <end position="148"/>
    </location>
</feature>
<dbReference type="InterPro" id="IPR011991">
    <property type="entry name" value="ArsR-like_HTH"/>
</dbReference>
<proteinExistence type="predicted"/>
<keyword evidence="1" id="KW-0805">Transcription regulation</keyword>
<evidence type="ECO:0000313" key="6">
    <source>
        <dbReference type="Proteomes" id="UP000515703"/>
    </source>
</evidence>
<organism evidence="5 6">
    <name type="scientific">Anaerocolumna chitinilytica</name>
    <dbReference type="NCBI Taxonomy" id="1727145"/>
    <lineage>
        <taxon>Bacteria</taxon>
        <taxon>Bacillati</taxon>
        <taxon>Bacillota</taxon>
        <taxon>Clostridia</taxon>
        <taxon>Lachnospirales</taxon>
        <taxon>Lachnospiraceae</taxon>
        <taxon>Anaerocolumna</taxon>
    </lineage>
</organism>
<protein>
    <submittedName>
        <fullName evidence="5">MarR family transcriptional regulator</fullName>
    </submittedName>
</protein>
<dbReference type="PANTHER" id="PTHR42756">
    <property type="entry name" value="TRANSCRIPTIONAL REGULATOR, MARR"/>
    <property type="match status" value="1"/>
</dbReference>
<reference evidence="5 6" key="1">
    <citation type="submission" date="2020-08" db="EMBL/GenBank/DDBJ databases">
        <title>Draft genome sequencing of an Anaerocolumna strain isolated from anoxic soil subjected to BSD treatment.</title>
        <authorList>
            <person name="Uek A."/>
            <person name="Tonouchi A."/>
        </authorList>
    </citation>
    <scope>NUCLEOTIDE SEQUENCE [LARGE SCALE GENOMIC DNA]</scope>
    <source>
        <strain evidence="5 6">CTTW</strain>
    </source>
</reference>